<feature type="domain" description="CRAL-TRIO" evidence="1">
    <location>
        <begin position="125"/>
        <end position="285"/>
    </location>
</feature>
<evidence type="ECO:0000313" key="3">
    <source>
        <dbReference type="Proteomes" id="UP000688137"/>
    </source>
</evidence>
<dbReference type="OMA" id="EFIENDY"/>
<dbReference type="PROSITE" id="PS50191">
    <property type="entry name" value="CRAL_TRIO"/>
    <property type="match status" value="1"/>
</dbReference>
<accession>A0A8S1M2S4</accession>
<dbReference type="Proteomes" id="UP000688137">
    <property type="component" value="Unassembled WGS sequence"/>
</dbReference>
<evidence type="ECO:0000313" key="2">
    <source>
        <dbReference type="EMBL" id="CAD8072585.1"/>
    </source>
</evidence>
<evidence type="ECO:0000259" key="1">
    <source>
        <dbReference type="PROSITE" id="PS50191"/>
    </source>
</evidence>
<organism evidence="2 3">
    <name type="scientific">Paramecium primaurelia</name>
    <dbReference type="NCBI Taxonomy" id="5886"/>
    <lineage>
        <taxon>Eukaryota</taxon>
        <taxon>Sar</taxon>
        <taxon>Alveolata</taxon>
        <taxon>Ciliophora</taxon>
        <taxon>Intramacronucleata</taxon>
        <taxon>Oligohymenophorea</taxon>
        <taxon>Peniculida</taxon>
        <taxon>Parameciidae</taxon>
        <taxon>Paramecium</taxon>
    </lineage>
</organism>
<reference evidence="2" key="1">
    <citation type="submission" date="2021-01" db="EMBL/GenBank/DDBJ databases">
        <authorList>
            <consortium name="Genoscope - CEA"/>
            <person name="William W."/>
        </authorList>
    </citation>
    <scope>NUCLEOTIDE SEQUENCE</scope>
</reference>
<dbReference type="SMART" id="SM00516">
    <property type="entry name" value="SEC14"/>
    <property type="match status" value="1"/>
</dbReference>
<gene>
    <name evidence="2" type="ORF">PPRIM_AZ9-3.1.T0490202</name>
</gene>
<comment type="caution">
    <text evidence="2">The sequence shown here is derived from an EMBL/GenBank/DDBJ whole genome shotgun (WGS) entry which is preliminary data.</text>
</comment>
<sequence>MNKIYRQYNLERLRLQQSQLESIKLDRSEMKRGTGQNAIRKVFGIDESSKHEYDIYERQQIDSFKKCLDDDNQLLSDELILRFLYANQFDFDQTIQVNITFQKNKHMRTHQSWITNPSNFQWTLNAEEIIKQGAIYISGRGLGLKPIVVVNADKLDISTYPIDEMIKAISIIFMVVKDYMLASGKVESWFVIVEAKNTTAYKIPFNHLNQIFEVLKLNFPCYLERVFILQPQTSIQITWQIVEQFIPHNSRHKVEFIDNDYSLLFNYIKPRQLEQRHGGRAPNVYDYWPPHIDDFNEVEFLEKQKLETQKIKEQISALQKVMPFTSNIDFAVSDLLRKQYKPKTKVYQQETYLDTTNYYVNKTVTKTMLLNGPKKEHVISYQNEQQIQQQQKTQELNTSLEQNQRIANNNNQQGTYFLQQPQQQQTIPLQSRFVGSKTKLNESQGSLLNAANQNPLFQSRFVGIRTQHLVTNKDVSIMLNKDERMLNHSQLM</sequence>
<dbReference type="AlphaFoldDB" id="A0A8S1M2S4"/>
<protein>
    <recommendedName>
        <fullName evidence="1">CRAL-TRIO domain-containing protein</fullName>
    </recommendedName>
</protein>
<dbReference type="CDD" id="cd00170">
    <property type="entry name" value="SEC14"/>
    <property type="match status" value="1"/>
</dbReference>
<dbReference type="PANTHER" id="PTHR46818:SF1">
    <property type="entry name" value="CHROMOSOME UNDETERMINED SCAFFOLD_125, WHOLE GENOME SHOTGUN SEQUENCE"/>
    <property type="match status" value="1"/>
</dbReference>
<name>A0A8S1M2S4_PARPR</name>
<dbReference type="PANTHER" id="PTHR46818">
    <property type="entry name" value="DOMAIN-CONTAINING PROTEIN, PUTATIVE-RELATED"/>
    <property type="match status" value="1"/>
</dbReference>
<dbReference type="EMBL" id="CAJJDM010000049">
    <property type="protein sequence ID" value="CAD8072585.1"/>
    <property type="molecule type" value="Genomic_DNA"/>
</dbReference>
<dbReference type="InterPro" id="IPR001251">
    <property type="entry name" value="CRAL-TRIO_dom"/>
</dbReference>
<keyword evidence="3" id="KW-1185">Reference proteome</keyword>
<proteinExistence type="predicted"/>
<dbReference type="Pfam" id="PF00650">
    <property type="entry name" value="CRAL_TRIO"/>
    <property type="match status" value="1"/>
</dbReference>